<proteinExistence type="predicted"/>
<protein>
    <submittedName>
        <fullName evidence="1">Uncharacterized protein</fullName>
    </submittedName>
</protein>
<dbReference type="EMBL" id="KE504134">
    <property type="protein sequence ID" value="EPT02677.1"/>
    <property type="molecule type" value="Genomic_DNA"/>
</dbReference>
<dbReference type="eggNOG" id="ENOG502SUT5">
    <property type="taxonomic scope" value="Eukaryota"/>
</dbReference>
<dbReference type="AlphaFoldDB" id="S8ECK1"/>
<dbReference type="Proteomes" id="UP000015241">
    <property type="component" value="Unassembled WGS sequence"/>
</dbReference>
<dbReference type="HOGENOM" id="CLU_089401_0_0_1"/>
<organism evidence="1 2">
    <name type="scientific">Fomitopsis schrenkii</name>
    <name type="common">Brown rot fungus</name>
    <dbReference type="NCBI Taxonomy" id="2126942"/>
    <lineage>
        <taxon>Eukaryota</taxon>
        <taxon>Fungi</taxon>
        <taxon>Dikarya</taxon>
        <taxon>Basidiomycota</taxon>
        <taxon>Agaricomycotina</taxon>
        <taxon>Agaricomycetes</taxon>
        <taxon>Polyporales</taxon>
        <taxon>Fomitopsis</taxon>
    </lineage>
</organism>
<evidence type="ECO:0000313" key="2">
    <source>
        <dbReference type="Proteomes" id="UP000015241"/>
    </source>
</evidence>
<dbReference type="OrthoDB" id="10261040at2759"/>
<reference evidence="1 2" key="1">
    <citation type="journal article" date="2012" name="Science">
        <title>The Paleozoic origin of enzymatic lignin decomposition reconstructed from 31 fungal genomes.</title>
        <authorList>
            <person name="Floudas D."/>
            <person name="Binder M."/>
            <person name="Riley R."/>
            <person name="Barry K."/>
            <person name="Blanchette R.A."/>
            <person name="Henrissat B."/>
            <person name="Martinez A.T."/>
            <person name="Otillar R."/>
            <person name="Spatafora J.W."/>
            <person name="Yadav J.S."/>
            <person name="Aerts A."/>
            <person name="Benoit I."/>
            <person name="Boyd A."/>
            <person name="Carlson A."/>
            <person name="Copeland A."/>
            <person name="Coutinho P.M."/>
            <person name="de Vries R.P."/>
            <person name="Ferreira P."/>
            <person name="Findley K."/>
            <person name="Foster B."/>
            <person name="Gaskell J."/>
            <person name="Glotzer D."/>
            <person name="Gorecki P."/>
            <person name="Heitman J."/>
            <person name="Hesse C."/>
            <person name="Hori C."/>
            <person name="Igarashi K."/>
            <person name="Jurgens J.A."/>
            <person name="Kallen N."/>
            <person name="Kersten P."/>
            <person name="Kohler A."/>
            <person name="Kuees U."/>
            <person name="Kumar T.K.A."/>
            <person name="Kuo A."/>
            <person name="LaButti K."/>
            <person name="Larrondo L.F."/>
            <person name="Lindquist E."/>
            <person name="Ling A."/>
            <person name="Lombard V."/>
            <person name="Lucas S."/>
            <person name="Lundell T."/>
            <person name="Martin R."/>
            <person name="McLaughlin D.J."/>
            <person name="Morgenstern I."/>
            <person name="Morin E."/>
            <person name="Murat C."/>
            <person name="Nagy L.G."/>
            <person name="Nolan M."/>
            <person name="Ohm R.A."/>
            <person name="Patyshakuliyeva A."/>
            <person name="Rokas A."/>
            <person name="Ruiz-Duenas F.J."/>
            <person name="Sabat G."/>
            <person name="Salamov A."/>
            <person name="Samejima M."/>
            <person name="Schmutz J."/>
            <person name="Slot J.C."/>
            <person name="St John F."/>
            <person name="Stenlid J."/>
            <person name="Sun H."/>
            <person name="Sun S."/>
            <person name="Syed K."/>
            <person name="Tsang A."/>
            <person name="Wiebenga A."/>
            <person name="Young D."/>
            <person name="Pisabarro A."/>
            <person name="Eastwood D.C."/>
            <person name="Martin F."/>
            <person name="Cullen D."/>
            <person name="Grigoriev I.V."/>
            <person name="Hibbett D.S."/>
        </authorList>
    </citation>
    <scope>NUCLEOTIDE SEQUENCE</scope>
    <source>
        <strain evidence="2">FP-58527</strain>
    </source>
</reference>
<gene>
    <name evidence="1" type="ORF">FOMPIDRAFT_1022779</name>
</gene>
<sequence length="194" mass="20077">MAEASVTPRYAASTASAVYGGNPPYLDARTAPILVPRGEASGDVEREFLADLTQRAAAAASSLACGSILAGTTSESDEYGDVAFWLDGGDFVPGREREILNALGLTSRIAPQLKILHVDLSPSTHLPVSLPTAPGGAVAALTNALSRLDSLHSFRVQGVAGDDSVVLYVLLGQLTTPDGSSPWAGLMGLAVWSW</sequence>
<evidence type="ECO:0000313" key="1">
    <source>
        <dbReference type="EMBL" id="EPT02677.1"/>
    </source>
</evidence>
<name>S8ECK1_FOMSC</name>
<accession>S8ECK1</accession>
<dbReference type="InParanoid" id="S8ECK1"/>
<keyword evidence="2" id="KW-1185">Reference proteome</keyword>